<sequence>MEELNYFTGKFSKSELEDHFDSLNEEKLKSELENFSNQYLKLSEEEQLKYVEPVLDVCRSFEEQIDKTIQKNILESINKILSNNSQVYSWSVCFRYLDSLYYYLFEPKEYEEYSILFENESYFFKIIDLVLKDNLENSKMIYSDLLSVFVPLFRQKSLPEEKRNYFKSKLEPFINFIFEKFEFENIDFEDIDFEFSIYWYLRLDELVSIFQFEHLKIINKYFIENPQAEDIGDYLDFVSRNFDDVIEDSIVIVRKIAEENDSDIIRNRAIKLIEKYDNDYLNKQSDSESISSLDAEQLLKQADKIIYYIRYKLTVDAEELKEIGSFGHYTKIDTLTNFLIKADWKNENNSETQPPFLRLTNLKQLNDPMEGRVIYDYLGMDNTFFQQYQTSNVFISSLTTVSDSLPMWKEYADSSQGAFLEYDLSYLEDIVAHKSIEFVKVHYLDLMSENKDETDVGKFLDKLKQIFEKLQELKAEEELIGFAEKLKKISYLFKVKDYEYEMEYRILINLDDTEIQNIINRDANDSSNEKYLKKEEIGLEVFDKVNYHDFRKYIVLSSKDNGRYDLFVYINLAPLKYSKVILGPKVTDADYIAPYLKLANPDIEIESSKIPYR</sequence>
<reference evidence="2 3" key="1">
    <citation type="journal article" date="2016" name="Eur. J. Clin. Microbiol. Infect. Dis.">
        <title>Whole genome sequencing as a tool for phylogenetic analysis of clinical strains of Mitis group streptococci.</title>
        <authorList>
            <person name="Rasmussen L.H."/>
            <person name="Dargis R."/>
            <person name="Hojholt K."/>
            <person name="Christensen J.J."/>
            <person name="Skovgaard O."/>
            <person name="Justesen U.S."/>
            <person name="Rosenvinge F.S."/>
            <person name="Moser C."/>
            <person name="Lukjancenko O."/>
            <person name="Rasmussen S."/>
            <person name="Nielsen X.C."/>
        </authorList>
    </citation>
    <scope>NUCLEOTIDE SEQUENCE [LARGE SCALE GENOMIC DNA]</scope>
    <source>
        <strain evidence="2 3">Y_5914_11</strain>
    </source>
</reference>
<organism evidence="2 3">
    <name type="scientific">Streptococcus oralis subsp. dentisani</name>
    <dbReference type="NCBI Taxonomy" id="1458253"/>
    <lineage>
        <taxon>Bacteria</taxon>
        <taxon>Bacillati</taxon>
        <taxon>Bacillota</taxon>
        <taxon>Bacilli</taxon>
        <taxon>Lactobacillales</taxon>
        <taxon>Streptococcaceae</taxon>
        <taxon>Streptococcus</taxon>
    </lineage>
</organism>
<dbReference type="RefSeq" id="WP_084972454.1">
    <property type="nucleotide sequence ID" value="NZ_NCUW01000030.1"/>
</dbReference>
<dbReference type="InterPro" id="IPR021352">
    <property type="entry name" value="DUF2971"/>
</dbReference>
<evidence type="ECO:0000313" key="3">
    <source>
        <dbReference type="Proteomes" id="UP000194008"/>
    </source>
</evidence>
<feature type="coiled-coil region" evidence="1">
    <location>
        <begin position="13"/>
        <end position="45"/>
    </location>
</feature>
<dbReference type="AlphaFoldDB" id="A0A1X1ISJ9"/>
<proteinExistence type="predicted"/>
<accession>A0A1X1ISJ9</accession>
<evidence type="ECO:0000256" key="1">
    <source>
        <dbReference type="SAM" id="Coils"/>
    </source>
</evidence>
<dbReference type="Pfam" id="PF11185">
    <property type="entry name" value="DUF2971"/>
    <property type="match status" value="1"/>
</dbReference>
<evidence type="ECO:0008006" key="4">
    <source>
        <dbReference type="Google" id="ProtNLM"/>
    </source>
</evidence>
<gene>
    <name evidence="2" type="ORF">B7709_08570</name>
</gene>
<evidence type="ECO:0000313" key="2">
    <source>
        <dbReference type="EMBL" id="ORO75979.1"/>
    </source>
</evidence>
<name>A0A1X1ISJ9_STROR</name>
<comment type="caution">
    <text evidence="2">The sequence shown here is derived from an EMBL/GenBank/DDBJ whole genome shotgun (WGS) entry which is preliminary data.</text>
</comment>
<dbReference type="Proteomes" id="UP000194008">
    <property type="component" value="Unassembled WGS sequence"/>
</dbReference>
<keyword evidence="1" id="KW-0175">Coiled coil</keyword>
<dbReference type="EMBL" id="NCUW01000030">
    <property type="protein sequence ID" value="ORO75979.1"/>
    <property type="molecule type" value="Genomic_DNA"/>
</dbReference>
<protein>
    <recommendedName>
        <fullName evidence="4">DUF2971 domain-containing protein</fullName>
    </recommendedName>
</protein>